<reference evidence="3" key="1">
    <citation type="submission" date="2017-02" db="EMBL/GenBank/DDBJ databases">
        <authorList>
            <person name="Varghese N."/>
            <person name="Submissions S."/>
        </authorList>
    </citation>
    <scope>NUCLEOTIDE SEQUENCE [LARGE SCALE GENOMIC DNA]</scope>
    <source>
        <strain evidence="3">9H-4</strain>
    </source>
</reference>
<gene>
    <name evidence="2" type="ORF">SAMN06295964_3102</name>
</gene>
<feature type="domain" description="DUF6881" evidence="1">
    <location>
        <begin position="3"/>
        <end position="89"/>
    </location>
</feature>
<evidence type="ECO:0000259" key="1">
    <source>
        <dbReference type="Pfam" id="PF21812"/>
    </source>
</evidence>
<accession>A0A1T4Z805</accession>
<dbReference type="Pfam" id="PF21812">
    <property type="entry name" value="DUF6881"/>
    <property type="match status" value="1"/>
</dbReference>
<proteinExistence type="predicted"/>
<organism evidence="2 3">
    <name type="scientific">Aeromicrobium choanae</name>
    <dbReference type="NCBI Taxonomy" id="1736691"/>
    <lineage>
        <taxon>Bacteria</taxon>
        <taxon>Bacillati</taxon>
        <taxon>Actinomycetota</taxon>
        <taxon>Actinomycetes</taxon>
        <taxon>Propionibacteriales</taxon>
        <taxon>Nocardioidaceae</taxon>
        <taxon>Aeromicrobium</taxon>
    </lineage>
</organism>
<dbReference type="InterPro" id="IPR049248">
    <property type="entry name" value="DUF6881"/>
</dbReference>
<keyword evidence="3" id="KW-1185">Reference proteome</keyword>
<dbReference type="AlphaFoldDB" id="A0A1T4Z805"/>
<protein>
    <recommendedName>
        <fullName evidence="1">DUF6881 domain-containing protein</fullName>
    </recommendedName>
</protein>
<dbReference type="Proteomes" id="UP000191040">
    <property type="component" value="Chromosome I"/>
</dbReference>
<evidence type="ECO:0000313" key="2">
    <source>
        <dbReference type="EMBL" id="SKB10104.1"/>
    </source>
</evidence>
<dbReference type="EMBL" id="LT796768">
    <property type="protein sequence ID" value="SKB10104.1"/>
    <property type="molecule type" value="Genomic_DNA"/>
</dbReference>
<evidence type="ECO:0000313" key="3">
    <source>
        <dbReference type="Proteomes" id="UP000191040"/>
    </source>
</evidence>
<sequence>MRHLQVRWSHGSTDHQVMLYSEIDNDGYEIRKVDEYANGRLDLAGEGIETGSTGLGTERIPPMEEINVDPQSRAAPLDPVEFEQIWDRAKAWFDLP</sequence>
<name>A0A1T4Z805_9ACTN</name>